<feature type="compositionally biased region" description="Basic and acidic residues" evidence="4">
    <location>
        <begin position="1017"/>
        <end position="1026"/>
    </location>
</feature>
<proteinExistence type="predicted"/>
<feature type="compositionally biased region" description="Low complexity" evidence="4">
    <location>
        <begin position="578"/>
        <end position="590"/>
    </location>
</feature>
<dbReference type="WBParaSite" id="HNAJ_0000823201-mRNA-1">
    <property type="protein sequence ID" value="HNAJ_0000823201-mRNA-1"/>
    <property type="gene ID" value="HNAJ_0000823201"/>
</dbReference>
<feature type="compositionally biased region" description="Acidic residues" evidence="4">
    <location>
        <begin position="884"/>
        <end position="894"/>
    </location>
</feature>
<reference evidence="5 6" key="2">
    <citation type="submission" date="2018-11" db="EMBL/GenBank/DDBJ databases">
        <authorList>
            <consortium name="Pathogen Informatics"/>
        </authorList>
    </citation>
    <scope>NUCLEOTIDE SEQUENCE [LARGE SCALE GENOMIC DNA]</scope>
</reference>
<evidence type="ECO:0000256" key="3">
    <source>
        <dbReference type="ARBA" id="ARBA00023242"/>
    </source>
</evidence>
<feature type="compositionally biased region" description="Low complexity" evidence="4">
    <location>
        <begin position="195"/>
        <end position="212"/>
    </location>
</feature>
<feature type="compositionally biased region" description="Basic and acidic residues" evidence="4">
    <location>
        <begin position="213"/>
        <end position="224"/>
    </location>
</feature>
<evidence type="ECO:0000313" key="5">
    <source>
        <dbReference type="EMBL" id="VDO04108.1"/>
    </source>
</evidence>
<organism evidence="7">
    <name type="scientific">Rodentolepis nana</name>
    <name type="common">Dwarf tapeworm</name>
    <name type="synonym">Hymenolepis nana</name>
    <dbReference type="NCBI Taxonomy" id="102285"/>
    <lineage>
        <taxon>Eukaryota</taxon>
        <taxon>Metazoa</taxon>
        <taxon>Spiralia</taxon>
        <taxon>Lophotrochozoa</taxon>
        <taxon>Platyhelminthes</taxon>
        <taxon>Cestoda</taxon>
        <taxon>Eucestoda</taxon>
        <taxon>Cyclophyllidea</taxon>
        <taxon>Hymenolepididae</taxon>
        <taxon>Rodentolepis</taxon>
    </lineage>
</organism>
<feature type="region of interest" description="Disordered" evidence="4">
    <location>
        <begin position="578"/>
        <end position="615"/>
    </location>
</feature>
<dbReference type="PANTHER" id="PTHR14396">
    <property type="entry name" value="CLASPIN"/>
    <property type="match status" value="1"/>
</dbReference>
<dbReference type="InterPro" id="IPR024146">
    <property type="entry name" value="Claspin"/>
</dbReference>
<protein>
    <submittedName>
        <fullName evidence="7">Claspin</fullName>
    </submittedName>
</protein>
<feature type="region of interest" description="Disordered" evidence="4">
    <location>
        <begin position="422"/>
        <end position="545"/>
    </location>
</feature>
<feature type="compositionally biased region" description="Basic and acidic residues" evidence="4">
    <location>
        <begin position="422"/>
        <end position="439"/>
    </location>
</feature>
<sequence>MELNLNRSDSEENSAFDVPNLNKMKLFDVFDDPPLVSDDEEGPLKIDISNPCVDEDDESLGYDSIFKSKMVETEKIETNAESGSALNDCLHDELVLFSAEEKVIVTNEVERNDSPEKDKVDLIEKDEQAPLDFDLPVDVNEEDSESASNRVYKVSSESSTGEASGDEYRHAEVTFNDEEEMEVSSQGNIGRWTYSGGASKKAKSTASSGAKKPTSEYEKEKFAIHSESQRLIRETNLDLLHYKPKEYTSVAEFKKALYGDKTKTIQRLMPSRIPVVEATSPSKKIQVLTSHPYRKFDLPDNLPPPKLLQANDDDVIDLFQDDQPVIPGKRSQAEELISRFHKFSKPIERKDGAPITKTQEFSILTKVADVKTGTVSLKFDSVKYTSTTKQPLTFTNRREWAKHRAELKEIMRVKKLKQYEERIKEYKPLQRSEIPGDRNESEEDEDWVEDEESFSDDSSTSSESGEDEEQDEDDDEAPRVKRKPKNPFLDDEAAEGSDNPDDGSGNGSEDDNGVTANETDKFIPENQSKIRPMHNGHLEPGDVDLFAGDSITQSMHSQNRTLSDRSWNATPYSLLFSQKQSSDSATDSSSLGQTKIEPTMPTATQTQDLKTQEPIQPMTTQGELDDYSMVKVELNLTQFGSAGSKGLTGGPTQTQLIDDFEDIDPTQSLTVPLPSIDESYKPKLVRIRDVTDPSATKVSSVIRPSAQSTQLIPSNTVDLAFTQDVDFGATQTQLVPNQFADLDDTQKADAAQTQALGLTIQSPKDKPASEALTRPKLMRVRDALNGSLTNEVESLPATQELQPVELEVNAPKLELLDPSYIQCSFATQALDEPQELRPKEESHKPRKRLRHNSDDDSNGEEEVSSSSKRRALIAQSAQPLEQIEAIEDENDESSSESSAAMEVGENAEEDIEDAEDSKFEEEEGSDGETIGDENSEEEHEGDETEAEEEYSSENDEEKEYLKMVQSEIEDRKQEKKHPKFRPAEFIDEEAELSGDEEERALYRDERDEDKESEDDASSLKDFVDENEMDERRMGKLRHEVERVYNRIQEDEDQRKLRYLKEMFFEDGDLYDGEGRARKRRFRWKGLDDEDPFALGGKLVDLDAEEGDEDGSGVPSSGVSGFMSRGLLQGIVVKEVSSSDNPDATPKDGSSQVTENPSVGTSADVDSQDTFDSSESLLSALGKKVILPQRSVSLTFVSPKKRRVIDLRQKTLPAMLLKSHSTNDASPLERPTLGTKRGSLLSRPTATLLAPTRSRSLAVQSRQFSTDLDVDNNVENDPGVANRGQVDVSTSGLRTKVGLSCFSTRLNSDATPITNRSHFVKAATPQPVKTVLVCYFLTLH</sequence>
<feature type="compositionally biased region" description="Acidic residues" evidence="4">
    <location>
        <begin position="464"/>
        <end position="476"/>
    </location>
</feature>
<name>A0A0R3TLU2_RODNA</name>
<feature type="compositionally biased region" description="Acidic residues" evidence="4">
    <location>
        <begin position="905"/>
        <end position="958"/>
    </location>
</feature>
<keyword evidence="2" id="KW-0597">Phosphoprotein</keyword>
<gene>
    <name evidence="5" type="ORF">HNAJ_LOCUS8228</name>
</gene>
<feature type="region of interest" description="Disordered" evidence="4">
    <location>
        <begin position="1136"/>
        <end position="1169"/>
    </location>
</feature>
<feature type="region of interest" description="Disordered" evidence="4">
    <location>
        <begin position="827"/>
        <end position="1026"/>
    </location>
</feature>
<keyword evidence="3" id="KW-0539">Nucleus</keyword>
<accession>A0A0R3TLU2</accession>
<evidence type="ECO:0000256" key="4">
    <source>
        <dbReference type="SAM" id="MobiDB-lite"/>
    </source>
</evidence>
<feature type="compositionally biased region" description="Acidic residues" evidence="4">
    <location>
        <begin position="440"/>
        <end position="455"/>
    </location>
</feature>
<reference evidence="7" key="1">
    <citation type="submission" date="2016-04" db="UniProtKB">
        <authorList>
            <consortium name="WormBaseParasite"/>
        </authorList>
    </citation>
    <scope>IDENTIFICATION</scope>
</reference>
<dbReference type="GO" id="GO:0005634">
    <property type="term" value="C:nucleus"/>
    <property type="evidence" value="ECO:0007669"/>
    <property type="project" value="UniProtKB-SubCell"/>
</dbReference>
<dbReference type="Proteomes" id="UP000278807">
    <property type="component" value="Unassembled WGS sequence"/>
</dbReference>
<keyword evidence="6" id="KW-1185">Reference proteome</keyword>
<comment type="subcellular location">
    <subcellularLocation>
        <location evidence="1">Nucleus</location>
    </subcellularLocation>
</comment>
<dbReference type="GO" id="GO:0010997">
    <property type="term" value="F:anaphase-promoting complex binding"/>
    <property type="evidence" value="ECO:0007669"/>
    <property type="project" value="TreeGrafter"/>
</dbReference>
<dbReference type="EMBL" id="UZAE01012230">
    <property type="protein sequence ID" value="VDO04108.1"/>
    <property type="molecule type" value="Genomic_DNA"/>
</dbReference>
<evidence type="ECO:0000256" key="1">
    <source>
        <dbReference type="ARBA" id="ARBA00004123"/>
    </source>
</evidence>
<feature type="compositionally biased region" description="Acidic residues" evidence="4">
    <location>
        <begin position="985"/>
        <end position="998"/>
    </location>
</feature>
<evidence type="ECO:0000313" key="7">
    <source>
        <dbReference type="WBParaSite" id="HNAJ_0000823201-mRNA-1"/>
    </source>
</evidence>
<feature type="compositionally biased region" description="Acidic residues" evidence="4">
    <location>
        <begin position="489"/>
        <end position="501"/>
    </location>
</feature>
<dbReference type="STRING" id="102285.A0A0R3TLU2"/>
<feature type="compositionally biased region" description="Acidic residues" evidence="4">
    <location>
        <begin position="1006"/>
        <end position="1016"/>
    </location>
</feature>
<feature type="compositionally biased region" description="Basic and acidic residues" evidence="4">
    <location>
        <begin position="108"/>
        <end position="128"/>
    </location>
</feature>
<evidence type="ECO:0000256" key="2">
    <source>
        <dbReference type="ARBA" id="ARBA00022553"/>
    </source>
</evidence>
<feature type="region of interest" description="Disordered" evidence="4">
    <location>
        <begin position="108"/>
        <end position="224"/>
    </location>
</feature>
<feature type="compositionally biased region" description="Polar residues" evidence="4">
    <location>
        <begin position="601"/>
        <end position="615"/>
    </location>
</feature>
<evidence type="ECO:0000313" key="6">
    <source>
        <dbReference type="Proteomes" id="UP000278807"/>
    </source>
</evidence>
<dbReference type="PANTHER" id="PTHR14396:SF10">
    <property type="entry name" value="CLASPIN"/>
    <property type="match status" value="1"/>
</dbReference>
<dbReference type="GO" id="GO:0007095">
    <property type="term" value="P:mitotic G2 DNA damage checkpoint signaling"/>
    <property type="evidence" value="ECO:0007669"/>
    <property type="project" value="TreeGrafter"/>
</dbReference>
<dbReference type="GO" id="GO:0033314">
    <property type="term" value="P:mitotic DNA replication checkpoint signaling"/>
    <property type="evidence" value="ECO:0007669"/>
    <property type="project" value="TreeGrafter"/>
</dbReference>
<dbReference type="OrthoDB" id="5859781at2759"/>
<feature type="compositionally biased region" description="Basic and acidic residues" evidence="4">
    <location>
        <begin position="834"/>
        <end position="843"/>
    </location>
</feature>